<accession>A0AA96JUY6</accession>
<dbReference type="KEGG" id="nneo:PQG83_15670"/>
<keyword evidence="2 13" id="KW-0963">Cytoplasm</keyword>
<dbReference type="GO" id="GO:0000716">
    <property type="term" value="P:transcription-coupled nucleotide-excision repair, DNA damage recognition"/>
    <property type="evidence" value="ECO:0007669"/>
    <property type="project" value="UniProtKB-UniRule"/>
</dbReference>
<dbReference type="InterPro" id="IPR048635">
    <property type="entry name" value="MFD_D3"/>
</dbReference>
<dbReference type="Gene3D" id="3.30.2060.10">
    <property type="entry name" value="Penicillin-binding protein 1b domain"/>
    <property type="match status" value="1"/>
</dbReference>
<dbReference type="GO" id="GO:0003684">
    <property type="term" value="F:damaged DNA binding"/>
    <property type="evidence" value="ECO:0007669"/>
    <property type="project" value="InterPro"/>
</dbReference>
<dbReference type="InterPro" id="IPR005118">
    <property type="entry name" value="TRCF_C"/>
</dbReference>
<dbReference type="Gene3D" id="3.40.50.11140">
    <property type="match status" value="1"/>
</dbReference>
<dbReference type="Gene3D" id="3.90.1150.50">
    <property type="entry name" value="Transcription-repair-coupling factor, D7 domain"/>
    <property type="match status" value="1"/>
</dbReference>
<dbReference type="RefSeq" id="WP_312742963.1">
    <property type="nucleotide sequence ID" value="NZ_CP116968.1"/>
</dbReference>
<dbReference type="InterPro" id="IPR011545">
    <property type="entry name" value="DEAD/DEAH_box_helicase_dom"/>
</dbReference>
<dbReference type="PROSITE" id="PS51192">
    <property type="entry name" value="HELICASE_ATP_BIND_1"/>
    <property type="match status" value="1"/>
</dbReference>
<comment type="similarity">
    <text evidence="10 13">In the N-terminal section; belongs to the UvrB family.</text>
</comment>
<dbReference type="SMART" id="SM00490">
    <property type="entry name" value="HELICc"/>
    <property type="match status" value="1"/>
</dbReference>
<proteinExistence type="inferred from homology"/>
<dbReference type="FunFam" id="3.40.50.300:FF:000546">
    <property type="entry name" value="Transcription-repair-coupling factor"/>
    <property type="match status" value="1"/>
</dbReference>
<dbReference type="SUPFAM" id="SSF141259">
    <property type="entry name" value="CarD-like"/>
    <property type="match status" value="1"/>
</dbReference>
<evidence type="ECO:0000313" key="16">
    <source>
        <dbReference type="EMBL" id="WNM61182.1"/>
    </source>
</evidence>
<keyword evidence="8 13" id="KW-0238">DNA-binding</keyword>
<dbReference type="GO" id="GO:0005737">
    <property type="term" value="C:cytoplasm"/>
    <property type="evidence" value="ECO:0007669"/>
    <property type="project" value="UniProtKB-SubCell"/>
</dbReference>
<comment type="function">
    <text evidence="13">Couples transcription and DNA repair by recognizing RNA polymerase (RNAP) stalled at DNA lesions. Mediates ATP-dependent release of RNAP and its truncated transcript from the DNA, and recruitment of nucleotide excision repair machinery to the damaged site.</text>
</comment>
<dbReference type="InterPro" id="IPR004576">
    <property type="entry name" value="Mfd"/>
</dbReference>
<dbReference type="GO" id="GO:0005524">
    <property type="term" value="F:ATP binding"/>
    <property type="evidence" value="ECO:0007669"/>
    <property type="project" value="UniProtKB-UniRule"/>
</dbReference>
<dbReference type="Pfam" id="PF21132">
    <property type="entry name" value="MFD_D3"/>
    <property type="match status" value="1"/>
</dbReference>
<evidence type="ECO:0000256" key="10">
    <source>
        <dbReference type="ARBA" id="ARBA00061104"/>
    </source>
</evidence>
<comment type="subcellular location">
    <subcellularLocation>
        <location evidence="1 13">Cytoplasm</location>
    </subcellularLocation>
</comment>
<sequence length="1159" mass="130425">MNVPSVFHHFANQLRTVVPAIPEQSPPPCLLSTQQACLALAMTLFTLPEKRTPGTDNQTHLIITPTQEQAEELYEDLEFFFSFIRRDHETLALFPPWATIPYNPALPAHSVICQRVRSLHRLSRGESTVIISSLPAILHKLLPPEVFAQACFSLKIGETCEREVLLRSLIRLGYERGSLAEVPGEFSVRGGIVDIFSTAQDHPVRVEFLGDTVDSIRTFDPSTQESITHLKETWVLPTREFIPPDSGQPGSAIEHIQASIEWDLPRYYPKLVTLFEYIQTPITVSFYRPVDLDAAAAQFWNALLETWENLQPGQVGASAHADPDQLYEMWDSIKAYTSMCPTVWWDSVAPDTGTMPCVPVSLQAQSPSSVGVGIRGLPFKETLSKLDQLRADSEIFFVARSPGQVERLLSLLHDHGFPANKWQHPFPQPAKDARAPFYCLEGDLSAGFLSPDGHIAFVTEEELFGKGIRHRPHTKSPAAKFFSSLEDLKEGDLVVHLQHGIGRYLGLRRLEVQGFTSDYLLLQFGGTDTLYVPLDRLNHIHRYRGAEQRSPRLDRLGGTAWGKTKAKIKKGIEDMTEELVELYANREVARRSAYQEDTLLVHEFEAGFEFEETPDQLRAIEEIGRDMESPKPMDRLVCGDVGYGKTEVAMRAAFKAIQANRQVAVLVPTTLLAQQHFENFSLRFAPFPVKIGILSRFQSANEIKATLKDLAGGLIDIVIGTHRVVQKDVVFKQLGLVIIDEEQWFGVRHKERLKQLRTQVDVLTLSATPIPRTLQMAFSGVRDLSVIETAPPGRLAVETQVLRFDATVVREAIARELARGGQVYYVHNRVETMEQTGAWLQDLVPEARVLMAHGQMNEQLLERVMLRFFHQEADVLLASAIIQSGLDIPSANTILVDRADLFGLSQLYQLRGRVGRSGQQAFAYLFIPNEETLSTDAQKRMNAIQEFAELGSGFRIAAADLEIRGAGNLLGKQQSGNIAAVGLDLYLQMVEQAVQQLKGQEVEEEWEPTLQLDVSAFIPEEYVEDASQRLGLYKRLSGSDRLGDLALLYGETLDRFGSPPAAMERLFEVMQIKVLAKALQLEYVEVRGGLMNLRFHERAKLPEQGIRALMDRWKDRLDCLSPRAYRLTLPEQDWTSMYPRANTILQELHQSMVKEEVRT</sequence>
<dbReference type="NCBIfam" id="TIGR00580">
    <property type="entry name" value="mfd"/>
    <property type="match status" value="1"/>
</dbReference>
<evidence type="ECO:0000256" key="5">
    <source>
        <dbReference type="ARBA" id="ARBA00022801"/>
    </source>
</evidence>
<evidence type="ECO:0000256" key="1">
    <source>
        <dbReference type="ARBA" id="ARBA00004496"/>
    </source>
</evidence>
<dbReference type="Pfam" id="PF00271">
    <property type="entry name" value="Helicase_C"/>
    <property type="match status" value="1"/>
</dbReference>
<dbReference type="InterPro" id="IPR003711">
    <property type="entry name" value="CarD-like/TRCF_RID"/>
</dbReference>
<dbReference type="Pfam" id="PF02559">
    <property type="entry name" value="CarD_TRCF_RID"/>
    <property type="match status" value="1"/>
</dbReference>
<gene>
    <name evidence="13 16" type="primary">mfd</name>
    <name evidence="16" type="ORF">PQG83_15670</name>
</gene>
<dbReference type="Pfam" id="PF03461">
    <property type="entry name" value="TRCF"/>
    <property type="match status" value="1"/>
</dbReference>
<dbReference type="PANTHER" id="PTHR47964:SF1">
    <property type="entry name" value="ATP-DEPENDENT DNA HELICASE HOMOLOG RECG, CHLOROPLASTIC"/>
    <property type="match status" value="1"/>
</dbReference>
<organism evidence="16 17">
    <name type="scientific">Candidatus Nitrospira neomarina</name>
    <dbReference type="NCBI Taxonomy" id="3020899"/>
    <lineage>
        <taxon>Bacteria</taxon>
        <taxon>Pseudomonadati</taxon>
        <taxon>Nitrospirota</taxon>
        <taxon>Nitrospiria</taxon>
        <taxon>Nitrospirales</taxon>
        <taxon>Nitrospiraceae</taxon>
        <taxon>Nitrospira</taxon>
    </lineage>
</organism>
<dbReference type="PANTHER" id="PTHR47964">
    <property type="entry name" value="ATP-DEPENDENT DNA HELICASE HOMOLOG RECG, CHLOROPLASTIC"/>
    <property type="match status" value="1"/>
</dbReference>
<dbReference type="InterPro" id="IPR014001">
    <property type="entry name" value="Helicase_ATP-bd"/>
</dbReference>
<dbReference type="InterPro" id="IPR047112">
    <property type="entry name" value="RecG/Mfd"/>
</dbReference>
<dbReference type="SMART" id="SM01058">
    <property type="entry name" value="CarD_TRCF"/>
    <property type="match status" value="1"/>
</dbReference>
<evidence type="ECO:0000256" key="12">
    <source>
        <dbReference type="ARBA" id="ARBA00070128"/>
    </source>
</evidence>
<evidence type="ECO:0000259" key="15">
    <source>
        <dbReference type="PROSITE" id="PS51194"/>
    </source>
</evidence>
<evidence type="ECO:0000256" key="6">
    <source>
        <dbReference type="ARBA" id="ARBA00022806"/>
    </source>
</evidence>
<feature type="domain" description="Helicase ATP-binding" evidence="14">
    <location>
        <begin position="626"/>
        <end position="787"/>
    </location>
</feature>
<evidence type="ECO:0000256" key="7">
    <source>
        <dbReference type="ARBA" id="ARBA00022840"/>
    </source>
</evidence>
<dbReference type="SMART" id="SM00487">
    <property type="entry name" value="DEXDc"/>
    <property type="match status" value="1"/>
</dbReference>
<evidence type="ECO:0000256" key="4">
    <source>
        <dbReference type="ARBA" id="ARBA00022763"/>
    </source>
</evidence>
<dbReference type="InterPro" id="IPR037235">
    <property type="entry name" value="TRCF-like_C_D7"/>
</dbReference>
<comment type="similarity">
    <text evidence="11 13">In the C-terminal section; belongs to the helicase family. RecG subfamily.</text>
</comment>
<dbReference type="PROSITE" id="PS51194">
    <property type="entry name" value="HELICASE_CTER"/>
    <property type="match status" value="1"/>
</dbReference>
<evidence type="ECO:0000259" key="14">
    <source>
        <dbReference type="PROSITE" id="PS51192"/>
    </source>
</evidence>
<dbReference type="Pfam" id="PF00270">
    <property type="entry name" value="DEAD"/>
    <property type="match status" value="1"/>
</dbReference>
<protein>
    <recommendedName>
        <fullName evidence="12 13">Transcription-repair-coupling factor</fullName>
        <shortName evidence="13">TRCF</shortName>
        <ecNumber evidence="13">3.6.4.-</ecNumber>
    </recommendedName>
</protein>
<dbReference type="Proteomes" id="UP001302494">
    <property type="component" value="Chromosome"/>
</dbReference>
<keyword evidence="4 13" id="KW-0227">DNA damage</keyword>
<dbReference type="GO" id="GO:0003678">
    <property type="term" value="F:DNA helicase activity"/>
    <property type="evidence" value="ECO:0007669"/>
    <property type="project" value="TreeGrafter"/>
</dbReference>
<dbReference type="Gene3D" id="2.40.10.170">
    <property type="match status" value="1"/>
</dbReference>
<dbReference type="SUPFAM" id="SSF52540">
    <property type="entry name" value="P-loop containing nucleoside triphosphate hydrolases"/>
    <property type="match status" value="4"/>
</dbReference>
<dbReference type="CDD" id="cd17991">
    <property type="entry name" value="DEXHc_TRCF"/>
    <property type="match status" value="1"/>
</dbReference>
<dbReference type="InterPro" id="IPR036101">
    <property type="entry name" value="CarD-like/TRCF_RID_sf"/>
</dbReference>
<dbReference type="InterPro" id="IPR027417">
    <property type="entry name" value="P-loop_NTPase"/>
</dbReference>
<dbReference type="Pfam" id="PF17757">
    <property type="entry name" value="UvrB_inter"/>
    <property type="match status" value="1"/>
</dbReference>
<keyword evidence="9 13" id="KW-0234">DNA repair</keyword>
<dbReference type="InterPro" id="IPR041471">
    <property type="entry name" value="UvrB_inter"/>
</dbReference>
<dbReference type="EMBL" id="CP116968">
    <property type="protein sequence ID" value="WNM61182.1"/>
    <property type="molecule type" value="Genomic_DNA"/>
</dbReference>
<dbReference type="Gene3D" id="3.40.50.300">
    <property type="entry name" value="P-loop containing nucleotide triphosphate hydrolases"/>
    <property type="match status" value="2"/>
</dbReference>
<dbReference type="SMART" id="SM00982">
    <property type="entry name" value="TRCF"/>
    <property type="match status" value="1"/>
</dbReference>
<dbReference type="EC" id="3.6.4.-" evidence="13"/>
<keyword evidence="7 13" id="KW-0067">ATP-binding</keyword>
<evidence type="ECO:0000256" key="8">
    <source>
        <dbReference type="ARBA" id="ARBA00023125"/>
    </source>
</evidence>
<name>A0AA96JUY6_9BACT</name>
<keyword evidence="17" id="KW-1185">Reference proteome</keyword>
<keyword evidence="5 13" id="KW-0378">Hydrolase</keyword>
<evidence type="ECO:0000313" key="17">
    <source>
        <dbReference type="Proteomes" id="UP001302494"/>
    </source>
</evidence>
<evidence type="ECO:0000256" key="13">
    <source>
        <dbReference type="HAMAP-Rule" id="MF_00969"/>
    </source>
</evidence>
<keyword evidence="3 13" id="KW-0547">Nucleotide-binding</keyword>
<reference evidence="16 17" key="1">
    <citation type="submission" date="2023-01" db="EMBL/GenBank/DDBJ databases">
        <title>Cultivation and genomic characterization of new, ubiquitous marine nitrite-oxidizing bacteria from the Nitrospirales.</title>
        <authorList>
            <person name="Mueller A.J."/>
            <person name="Daebeler A."/>
            <person name="Herbold C.W."/>
            <person name="Kirkegaard R.H."/>
            <person name="Daims H."/>
        </authorList>
    </citation>
    <scope>NUCLEOTIDE SEQUENCE [LARGE SCALE GENOMIC DNA]</scope>
    <source>
        <strain evidence="16 17">DK</strain>
    </source>
</reference>
<evidence type="ECO:0000256" key="3">
    <source>
        <dbReference type="ARBA" id="ARBA00022741"/>
    </source>
</evidence>
<feature type="domain" description="Helicase C-terminal" evidence="15">
    <location>
        <begin position="800"/>
        <end position="962"/>
    </location>
</feature>
<keyword evidence="6" id="KW-0347">Helicase</keyword>
<dbReference type="SUPFAM" id="SSF143517">
    <property type="entry name" value="TRCF domain-like"/>
    <property type="match status" value="1"/>
</dbReference>
<dbReference type="GO" id="GO:0006355">
    <property type="term" value="P:regulation of DNA-templated transcription"/>
    <property type="evidence" value="ECO:0007669"/>
    <property type="project" value="UniProtKB-UniRule"/>
</dbReference>
<evidence type="ECO:0000256" key="9">
    <source>
        <dbReference type="ARBA" id="ARBA00023204"/>
    </source>
</evidence>
<evidence type="ECO:0000256" key="11">
    <source>
        <dbReference type="ARBA" id="ARBA00061399"/>
    </source>
</evidence>
<dbReference type="GO" id="GO:0016787">
    <property type="term" value="F:hydrolase activity"/>
    <property type="evidence" value="ECO:0007669"/>
    <property type="project" value="UniProtKB-KW"/>
</dbReference>
<dbReference type="AlphaFoldDB" id="A0AA96JUY6"/>
<dbReference type="HAMAP" id="MF_00969">
    <property type="entry name" value="TRCF"/>
    <property type="match status" value="1"/>
</dbReference>
<evidence type="ECO:0000256" key="2">
    <source>
        <dbReference type="ARBA" id="ARBA00022490"/>
    </source>
</evidence>
<dbReference type="InterPro" id="IPR001650">
    <property type="entry name" value="Helicase_C-like"/>
</dbReference>